<feature type="domain" description="PTS EIIA type-2" evidence="7">
    <location>
        <begin position="5"/>
        <end position="149"/>
    </location>
</feature>
<protein>
    <submittedName>
        <fullName evidence="8">PTS system, fructose subfamily, IIA component</fullName>
    </submittedName>
</protein>
<dbReference type="GO" id="GO:0016020">
    <property type="term" value="C:membrane"/>
    <property type="evidence" value="ECO:0007669"/>
    <property type="project" value="InterPro"/>
</dbReference>
<accession>A0A0K6GS37</accession>
<dbReference type="AlphaFoldDB" id="A0A0K6GS37"/>
<evidence type="ECO:0000256" key="2">
    <source>
        <dbReference type="ARBA" id="ARBA00022448"/>
    </source>
</evidence>
<dbReference type="PANTHER" id="PTHR47738:SF2">
    <property type="entry name" value="PTS SYSTEM FRUCTOSE-LIKE EIIA COMPONENT"/>
    <property type="match status" value="1"/>
</dbReference>
<dbReference type="Pfam" id="PF00359">
    <property type="entry name" value="PTS_EIIA_2"/>
    <property type="match status" value="1"/>
</dbReference>
<evidence type="ECO:0000256" key="3">
    <source>
        <dbReference type="ARBA" id="ARBA00022553"/>
    </source>
</evidence>
<dbReference type="InterPro" id="IPR004715">
    <property type="entry name" value="PTS_IIA_fruc"/>
</dbReference>
<proteinExistence type="predicted"/>
<evidence type="ECO:0000313" key="8">
    <source>
        <dbReference type="EMBL" id="CUA81336.1"/>
    </source>
</evidence>
<sequence length="166" mass="18286">MRITDLLTEDTIILDLKAQTKKEVIEELANVLEKTGKLHDRETFIEAIFAREAQSTTGIGEGIAIPHAKTKAVRTPAVVFGRSKDGIDYDALDGKQSHLFFMIAAPEGANNTHLEALSRLSTLLMDSSFRSKIENALTKQQVIQAIQEGSVKKSMKSHHGLPFEGK</sequence>
<keyword evidence="9" id="KW-1185">Reference proteome</keyword>
<evidence type="ECO:0000256" key="1">
    <source>
        <dbReference type="ARBA" id="ARBA00004496"/>
    </source>
</evidence>
<gene>
    <name evidence="8" type="ORF">Ga0061060_13216</name>
</gene>
<dbReference type="Proteomes" id="UP000182738">
    <property type="component" value="Unassembled WGS sequence"/>
</dbReference>
<dbReference type="CDD" id="cd00211">
    <property type="entry name" value="PTS_IIA_fru"/>
    <property type="match status" value="1"/>
</dbReference>
<name>A0A0K6GS37_9BACL</name>
<dbReference type="GO" id="GO:0009401">
    <property type="term" value="P:phosphoenolpyruvate-dependent sugar phosphotransferase system"/>
    <property type="evidence" value="ECO:0007669"/>
    <property type="project" value="UniProtKB-KW"/>
</dbReference>
<evidence type="ECO:0000259" key="7">
    <source>
        <dbReference type="PROSITE" id="PS51094"/>
    </source>
</evidence>
<dbReference type="GO" id="GO:0008982">
    <property type="term" value="F:protein-N(PI)-phosphohistidine-sugar phosphotransferase activity"/>
    <property type="evidence" value="ECO:0007669"/>
    <property type="project" value="InterPro"/>
</dbReference>
<dbReference type="InterPro" id="IPR002178">
    <property type="entry name" value="PTS_EIIA_type-2_dom"/>
</dbReference>
<dbReference type="Gene3D" id="3.40.930.10">
    <property type="entry name" value="Mannitol-specific EII, Chain A"/>
    <property type="match status" value="1"/>
</dbReference>
<reference evidence="9" key="1">
    <citation type="submission" date="2015-08" db="EMBL/GenBank/DDBJ databases">
        <authorList>
            <person name="Varghese N."/>
        </authorList>
    </citation>
    <scope>NUCLEOTIDE SEQUENCE [LARGE SCALE GENOMIC DNA]</scope>
    <source>
        <strain evidence="9">DSM 27374</strain>
    </source>
</reference>
<dbReference type="PANTHER" id="PTHR47738">
    <property type="entry name" value="PTS SYSTEM FRUCTOSE-LIKE EIIA COMPONENT-RELATED"/>
    <property type="match status" value="1"/>
</dbReference>
<dbReference type="EMBL" id="CYGZ01000032">
    <property type="protein sequence ID" value="CUA81336.1"/>
    <property type="molecule type" value="Genomic_DNA"/>
</dbReference>
<evidence type="ECO:0000313" key="9">
    <source>
        <dbReference type="Proteomes" id="UP000182738"/>
    </source>
</evidence>
<evidence type="ECO:0000256" key="5">
    <source>
        <dbReference type="ARBA" id="ARBA00022679"/>
    </source>
</evidence>
<dbReference type="PROSITE" id="PS51094">
    <property type="entry name" value="PTS_EIIA_TYPE_2"/>
    <property type="match status" value="1"/>
</dbReference>
<dbReference type="STRING" id="1325335.GCA_001418025_02687"/>
<dbReference type="SUPFAM" id="SSF55804">
    <property type="entry name" value="Phoshotransferase/anion transport protein"/>
    <property type="match status" value="1"/>
</dbReference>
<keyword evidence="2" id="KW-0813">Transport</keyword>
<dbReference type="InterPro" id="IPR051541">
    <property type="entry name" value="PTS_SugarTrans_NitroReg"/>
</dbReference>
<keyword evidence="5" id="KW-0808">Transferase</keyword>
<keyword evidence="4" id="KW-0762">Sugar transport</keyword>
<comment type="subcellular location">
    <subcellularLocation>
        <location evidence="1">Cytoplasm</location>
    </subcellularLocation>
</comment>
<evidence type="ECO:0000256" key="4">
    <source>
        <dbReference type="ARBA" id="ARBA00022597"/>
    </source>
</evidence>
<keyword evidence="6" id="KW-0598">Phosphotransferase system</keyword>
<dbReference type="GO" id="GO:0005737">
    <property type="term" value="C:cytoplasm"/>
    <property type="evidence" value="ECO:0007669"/>
    <property type="project" value="UniProtKB-SubCell"/>
</dbReference>
<dbReference type="InterPro" id="IPR016152">
    <property type="entry name" value="PTrfase/Anion_transptr"/>
</dbReference>
<organism evidence="8 9">
    <name type="scientific">Anoxybacillus suryakundensis</name>
    <dbReference type="NCBI Taxonomy" id="1325335"/>
    <lineage>
        <taxon>Bacteria</taxon>
        <taxon>Bacillati</taxon>
        <taxon>Bacillota</taxon>
        <taxon>Bacilli</taxon>
        <taxon>Bacillales</taxon>
        <taxon>Anoxybacillaceae</taxon>
        <taxon>Anoxybacillus</taxon>
    </lineage>
</organism>
<dbReference type="PROSITE" id="PS00372">
    <property type="entry name" value="PTS_EIIA_TYPE_2_HIS"/>
    <property type="match status" value="1"/>
</dbReference>
<keyword evidence="3" id="KW-0597">Phosphoprotein</keyword>
<dbReference type="FunFam" id="3.40.930.10:FF:000009">
    <property type="entry name" value="PTS system, fructose specific IIABC component"/>
    <property type="match status" value="1"/>
</dbReference>
<evidence type="ECO:0000256" key="6">
    <source>
        <dbReference type="ARBA" id="ARBA00022683"/>
    </source>
</evidence>
<dbReference type="NCBIfam" id="TIGR00848">
    <property type="entry name" value="fruA"/>
    <property type="match status" value="1"/>
</dbReference>